<dbReference type="SUPFAM" id="SSF51556">
    <property type="entry name" value="Metallo-dependent hydrolases"/>
    <property type="match status" value="1"/>
</dbReference>
<dbReference type="GO" id="GO:0046872">
    <property type="term" value="F:metal ion binding"/>
    <property type="evidence" value="ECO:0007669"/>
    <property type="project" value="UniProtKB-KW"/>
</dbReference>
<proteinExistence type="predicted"/>
<feature type="binding site" evidence="3">
    <location>
        <position position="5"/>
    </location>
    <ligand>
        <name>a divalent metal cation</name>
        <dbReference type="ChEBI" id="CHEBI:60240"/>
        <label>1</label>
    </ligand>
</feature>
<dbReference type="PANTHER" id="PTHR46124:SF2">
    <property type="entry name" value="D-AMINOACYL-TRNA DEACYLASE"/>
    <property type="match status" value="1"/>
</dbReference>
<dbReference type="GO" id="GO:0004536">
    <property type="term" value="F:DNA nuclease activity"/>
    <property type="evidence" value="ECO:0007669"/>
    <property type="project" value="InterPro"/>
</dbReference>
<accession>A0A0S7YEH5</accession>
<feature type="binding site" evidence="3">
    <location>
        <position position="91"/>
    </location>
    <ligand>
        <name>a divalent metal cation</name>
        <dbReference type="ChEBI" id="CHEBI:60240"/>
        <label>1</label>
    </ligand>
</feature>
<gene>
    <name evidence="4" type="ORF">AMJ52_04395</name>
</gene>
<evidence type="ECO:0000313" key="4">
    <source>
        <dbReference type="EMBL" id="KPJ73046.1"/>
    </source>
</evidence>
<dbReference type="InterPro" id="IPR015991">
    <property type="entry name" value="TatD/YcfH-like"/>
</dbReference>
<dbReference type="FunFam" id="3.20.20.140:FF:000005">
    <property type="entry name" value="TatD family hydrolase"/>
    <property type="match status" value="1"/>
</dbReference>
<feature type="binding site" evidence="3">
    <location>
        <position position="7"/>
    </location>
    <ligand>
        <name>a divalent metal cation</name>
        <dbReference type="ChEBI" id="CHEBI:60240"/>
        <label>1</label>
    </ligand>
</feature>
<feature type="binding site" evidence="3">
    <location>
        <position position="127"/>
    </location>
    <ligand>
        <name>a divalent metal cation</name>
        <dbReference type="ChEBI" id="CHEBI:60240"/>
        <label>2</label>
    </ligand>
</feature>
<dbReference type="Pfam" id="PF01026">
    <property type="entry name" value="TatD_DNase"/>
    <property type="match status" value="1"/>
</dbReference>
<dbReference type="Gene3D" id="3.20.20.140">
    <property type="entry name" value="Metal-dependent hydrolases"/>
    <property type="match status" value="1"/>
</dbReference>
<feature type="binding site" evidence="3">
    <location>
        <position position="198"/>
    </location>
    <ligand>
        <name>a divalent metal cation</name>
        <dbReference type="ChEBI" id="CHEBI:60240"/>
        <label>1</label>
    </ligand>
</feature>
<dbReference type="Proteomes" id="UP000051012">
    <property type="component" value="Unassembled WGS sequence"/>
</dbReference>
<feature type="binding site" evidence="3">
    <location>
        <position position="150"/>
    </location>
    <ligand>
        <name>a divalent metal cation</name>
        <dbReference type="ChEBI" id="CHEBI:60240"/>
        <label>2</label>
    </ligand>
</feature>
<dbReference type="AlphaFoldDB" id="A0A0S7YEH5"/>
<dbReference type="InterPro" id="IPR001130">
    <property type="entry name" value="TatD-like"/>
</dbReference>
<dbReference type="GO" id="GO:0016788">
    <property type="term" value="F:hydrolase activity, acting on ester bonds"/>
    <property type="evidence" value="ECO:0007669"/>
    <property type="project" value="InterPro"/>
</dbReference>
<dbReference type="CDD" id="cd01310">
    <property type="entry name" value="TatD_DNAse"/>
    <property type="match status" value="1"/>
</dbReference>
<dbReference type="EMBL" id="LJNI01000044">
    <property type="protein sequence ID" value="KPJ73046.1"/>
    <property type="molecule type" value="Genomic_DNA"/>
</dbReference>
<evidence type="ECO:0008006" key="6">
    <source>
        <dbReference type="Google" id="ProtNLM"/>
    </source>
</evidence>
<dbReference type="PANTHER" id="PTHR46124">
    <property type="entry name" value="D-AMINOACYL-TRNA DEACYLASE"/>
    <property type="match status" value="1"/>
</dbReference>
<organism evidence="4 5">
    <name type="scientific">candidate division TA06 bacterium DG_78</name>
    <dbReference type="NCBI Taxonomy" id="1703772"/>
    <lineage>
        <taxon>Bacteria</taxon>
        <taxon>Bacteria division TA06</taxon>
    </lineage>
</organism>
<dbReference type="PATRIC" id="fig|1703772.3.peg.1456"/>
<evidence type="ECO:0000313" key="5">
    <source>
        <dbReference type="Proteomes" id="UP000051012"/>
    </source>
</evidence>
<evidence type="ECO:0000256" key="1">
    <source>
        <dbReference type="ARBA" id="ARBA00022723"/>
    </source>
</evidence>
<evidence type="ECO:0000256" key="2">
    <source>
        <dbReference type="ARBA" id="ARBA00022801"/>
    </source>
</evidence>
<protein>
    <recommendedName>
        <fullName evidence="6">Hydrolase TatD</fullName>
    </recommendedName>
</protein>
<dbReference type="InterPro" id="IPR032466">
    <property type="entry name" value="Metal_Hydrolase"/>
</dbReference>
<reference evidence="4 5" key="1">
    <citation type="journal article" date="2015" name="Microbiome">
        <title>Genomic resolution of linkages in carbon, nitrogen, and sulfur cycling among widespread estuary sediment bacteria.</title>
        <authorList>
            <person name="Baker B.J."/>
            <person name="Lazar C.S."/>
            <person name="Teske A.P."/>
            <person name="Dick G.J."/>
        </authorList>
    </citation>
    <scope>NUCLEOTIDE SEQUENCE [LARGE SCALE GENOMIC DNA]</scope>
    <source>
        <strain evidence="4">DG_78</strain>
    </source>
</reference>
<sequence>MIDTHCHLIDPQFTRDFNEVLKRAQRAGVTSIINAGYDVKTSTDAIAMGKQFAWLKPAIGIHPNEAAAELIKEMGSIEALLSHGFICAIGETGLDYYRDFSAREAQKALFHRHIALAKKYHLPLLIHTRRSIDDAIAILKEDNYHCGVFHCYSGTHEQAKRIIAMGYYLGFGGVLTFSKRLQEIFKKVPTDRILLETDAPFLAPEGHRGQRNEPSFIIETLTIAARILDVTPHHLEEIVDHNATTLFSL</sequence>
<keyword evidence="1 3" id="KW-0479">Metal-binding</keyword>
<name>A0A0S7YEH5_UNCT6</name>
<keyword evidence="2" id="KW-0378">Hydrolase</keyword>
<dbReference type="NCBIfam" id="TIGR00010">
    <property type="entry name" value="YchF/TatD family DNA exonuclease"/>
    <property type="match status" value="1"/>
</dbReference>
<evidence type="ECO:0000256" key="3">
    <source>
        <dbReference type="PIRSR" id="PIRSR005902-1"/>
    </source>
</evidence>
<comment type="caution">
    <text evidence="4">The sequence shown here is derived from an EMBL/GenBank/DDBJ whole genome shotgun (WGS) entry which is preliminary data.</text>
</comment>
<dbReference type="PIRSF" id="PIRSF005902">
    <property type="entry name" value="DNase_TatD"/>
    <property type="match status" value="1"/>
</dbReference>